<keyword evidence="1" id="KW-0732">Signal</keyword>
<dbReference type="Pfam" id="PF11832">
    <property type="entry name" value="DUF3352"/>
    <property type="match status" value="1"/>
</dbReference>
<evidence type="ECO:0000313" key="3">
    <source>
        <dbReference type="Proteomes" id="UP000757435"/>
    </source>
</evidence>
<proteinExistence type="predicted"/>
<feature type="chain" id="PRO_5037761005" evidence="1">
    <location>
        <begin position="26"/>
        <end position="607"/>
    </location>
</feature>
<protein>
    <submittedName>
        <fullName evidence="2">DUF3352 domain-containing protein</fullName>
    </submittedName>
</protein>
<reference evidence="2" key="1">
    <citation type="submission" date="2021-05" db="EMBL/GenBank/DDBJ databases">
        <authorList>
            <person name="Pietrasiak N."/>
            <person name="Ward R."/>
            <person name="Stajich J.E."/>
            <person name="Kurbessoian T."/>
        </authorList>
    </citation>
    <scope>NUCLEOTIDE SEQUENCE</scope>
    <source>
        <strain evidence="2">UHER 2000/2452</strain>
    </source>
</reference>
<dbReference type="InterPro" id="IPR021787">
    <property type="entry name" value="DUF3352"/>
</dbReference>
<evidence type="ECO:0000313" key="2">
    <source>
        <dbReference type="EMBL" id="MBW4660620.1"/>
    </source>
</evidence>
<organism evidence="2 3">
    <name type="scientific">Drouetiella hepatica Uher 2000/2452</name>
    <dbReference type="NCBI Taxonomy" id="904376"/>
    <lineage>
        <taxon>Bacteria</taxon>
        <taxon>Bacillati</taxon>
        <taxon>Cyanobacteriota</taxon>
        <taxon>Cyanophyceae</taxon>
        <taxon>Oculatellales</taxon>
        <taxon>Oculatellaceae</taxon>
        <taxon>Drouetiella</taxon>
    </lineage>
</organism>
<dbReference type="EMBL" id="JAHHHD010000023">
    <property type="protein sequence ID" value="MBW4660620.1"/>
    <property type="molecule type" value="Genomic_DNA"/>
</dbReference>
<dbReference type="Proteomes" id="UP000757435">
    <property type="component" value="Unassembled WGS sequence"/>
</dbReference>
<comment type="caution">
    <text evidence="2">The sequence shown here is derived from an EMBL/GenBank/DDBJ whole genome shotgun (WGS) entry which is preliminary data.</text>
</comment>
<feature type="signal peptide" evidence="1">
    <location>
        <begin position="1"/>
        <end position="25"/>
    </location>
</feature>
<name>A0A951UNL8_9CYAN</name>
<evidence type="ECO:0000256" key="1">
    <source>
        <dbReference type="SAM" id="SignalP"/>
    </source>
</evidence>
<accession>A0A951UNL8</accession>
<sequence length="607" mass="65929">MKFRTFIISLAVVVFMLLLTAGAGAAWIFANSPVTRLQSAIATESFIHSDKNSASPETAIFISRQSPFVASLRVNPDRLLAAKLLTTPAHRQSIQENFYQLQQAFLPDAQLNYSRDIQPWLGDEITLAITMADFDRDSANGSQLGYLVAMTTTDPALAQRKLQAFWQRHSRARDRISEPYAGVEIVYRDSPKRSRKKGDETGFSDALTLATAVVGDRFVLLANSPKVLRDAINNVQAAELNLENNDAYQQALGKLPPRAIGLAWVNLPQLLAKAKMVKAEVAGVKNGTEDKAASSLLATWSLESQGLKSQSLKSQSLESQGFVADVQLLPAVGQSFLLDQATQTAPVGVLRFVPADSAFVVSGADLQRQLESPWINGFSNISGNAYPGVQRSLASLSKRQISLPEDAASWITGEYALAMLPHGNSVPDWVFVTERSPEALAGLEKLDAIAQSHNATLSSFTLETPAGNQEISAWTKFSPRPLKPSQSEIPTLSLEAKVQGIRTTMGDYEIFATSLEAINLALQSPERSLLNKADFRGAIAALKKNSQGYLYLNQSTLRDLIAQSLGQEAGNPSLNRLLDRLQFATFSSYGQSESMATGAISLQIVEP</sequence>
<dbReference type="AlphaFoldDB" id="A0A951UNL8"/>
<gene>
    <name evidence="2" type="ORF">KME15_18260</name>
</gene>
<reference evidence="2" key="2">
    <citation type="journal article" date="2022" name="Microbiol. Resour. Announc.">
        <title>Metagenome Sequencing to Explore Phylogenomics of Terrestrial Cyanobacteria.</title>
        <authorList>
            <person name="Ward R.D."/>
            <person name="Stajich J.E."/>
            <person name="Johansen J.R."/>
            <person name="Huntemann M."/>
            <person name="Clum A."/>
            <person name="Foster B."/>
            <person name="Foster B."/>
            <person name="Roux S."/>
            <person name="Palaniappan K."/>
            <person name="Varghese N."/>
            <person name="Mukherjee S."/>
            <person name="Reddy T.B.K."/>
            <person name="Daum C."/>
            <person name="Copeland A."/>
            <person name="Chen I.A."/>
            <person name="Ivanova N.N."/>
            <person name="Kyrpides N.C."/>
            <person name="Shapiro N."/>
            <person name="Eloe-Fadrosh E.A."/>
            <person name="Pietrasiak N."/>
        </authorList>
    </citation>
    <scope>NUCLEOTIDE SEQUENCE</scope>
    <source>
        <strain evidence="2">UHER 2000/2452</strain>
    </source>
</reference>